<evidence type="ECO:0000256" key="5">
    <source>
        <dbReference type="ARBA" id="ARBA00012438"/>
    </source>
</evidence>
<dbReference type="SMART" id="SM00448">
    <property type="entry name" value="REC"/>
    <property type="match status" value="1"/>
</dbReference>
<dbReference type="InterPro" id="IPR035965">
    <property type="entry name" value="PAS-like_dom_sf"/>
</dbReference>
<dbReference type="RefSeq" id="WP_145034749.1">
    <property type="nucleotide sequence ID" value="NZ_CP036271.1"/>
</dbReference>
<accession>A0A517SMP5</accession>
<dbReference type="InterPro" id="IPR029016">
    <property type="entry name" value="GAF-like_dom_sf"/>
</dbReference>
<dbReference type="InterPro" id="IPR003661">
    <property type="entry name" value="HisK_dim/P_dom"/>
</dbReference>
<dbReference type="InterPro" id="IPR003594">
    <property type="entry name" value="HATPase_dom"/>
</dbReference>
<dbReference type="InterPro" id="IPR005467">
    <property type="entry name" value="His_kinase_dom"/>
</dbReference>
<dbReference type="GO" id="GO:0000155">
    <property type="term" value="F:phosphorelay sensor kinase activity"/>
    <property type="evidence" value="ECO:0007669"/>
    <property type="project" value="InterPro"/>
</dbReference>
<dbReference type="Pfam" id="PF00072">
    <property type="entry name" value="Response_reg"/>
    <property type="match status" value="1"/>
</dbReference>
<feature type="modified residue" description="4-aspartylphosphate" evidence="18">
    <location>
        <position position="847"/>
    </location>
</feature>
<evidence type="ECO:0000256" key="7">
    <source>
        <dbReference type="ARBA" id="ARBA00022543"/>
    </source>
</evidence>
<dbReference type="GO" id="GO:0006355">
    <property type="term" value="P:regulation of DNA-templated transcription"/>
    <property type="evidence" value="ECO:0007669"/>
    <property type="project" value="InterPro"/>
</dbReference>
<dbReference type="Gene3D" id="3.30.450.20">
    <property type="entry name" value="PAS domain"/>
    <property type="match status" value="1"/>
</dbReference>
<dbReference type="GO" id="GO:0005524">
    <property type="term" value="F:ATP binding"/>
    <property type="evidence" value="ECO:0007669"/>
    <property type="project" value="UniProtKB-KW"/>
</dbReference>
<dbReference type="EMBL" id="CP036271">
    <property type="protein sequence ID" value="QDT57400.1"/>
    <property type="molecule type" value="Genomic_DNA"/>
</dbReference>
<dbReference type="SUPFAM" id="SSF52172">
    <property type="entry name" value="CheY-like"/>
    <property type="match status" value="1"/>
</dbReference>
<dbReference type="GO" id="GO:0009881">
    <property type="term" value="F:photoreceptor activity"/>
    <property type="evidence" value="ECO:0007669"/>
    <property type="project" value="UniProtKB-KW"/>
</dbReference>
<sequence length="920" mass="101427">MQSSQIDLSNCDREPIHQSGAIQPHGVLLVCRAPNLEVVRVSENAGDLIGLEPAALIGRPVAEIFRPEDAEHFEAALRTEVFDTKPVYFHTIQVREPPTAFDAITHRNGNNVLLELEPSDDRNSLSAPELYRLVQRSIARLQKAQSVDHLARVCADQVRKISGFDRVMVYRFDEEWNGQVISEERRDDLEPFLGLHYPASDIPAQARELYTRNWLRFIADCGYRPSHIVPACDAGSRYPLDLSFSVLRSVSPIHLEYLKNMGVQASMSISLIRDNRLWGLVACHHYSPRFVPYDVRTACELLGQLMSQSIASADDRELASYRATLRRVTDDLSENISKFEDTAKALVESTPTMLDFVAADGAAVVVGDAITRIGQTPGPDIIRELSAWLRHNVTADVYATDNVQAIFGMGRLSAVASGLLAVSLTGSRVHQLLWFRTELVREVHWAGDPSKSVVKGDGAARLSPRGSFALWKETLKGRSRPWTPAELDAAQMLRDRISRQMLRRSEQLASANTDMRLASQEHERALAAERAARAESERVGRAKDDFVATLSHELRTPLNAILGWAQILAQKEQIDQETADGLEVIERNARSQAKMIEDLLDVSRIISGNIRLDLQETNLPSIVKTAIETVSLAATAKGIRIETMIDPLSGLNTTGDPGRLQQVVWNLLSNAVKFTHARGKVQVILERVDSHVELSIADNGQGIASDFLPHVFDRFRQADSSKTRRFGGLGLGLAIVRDLVELHGGIVRAYSAGVGKGATFVVSLPVRVVQLPAKETSPESRLSGSRPDCEALNLKGVRVLALDDEKDARDVVKRMLEECDCEVTTAASIEDALEARRSAEFDVIISDIGMPDGDGYEFIKRWRSLEASEGKSKTPAVALTAYARADDRRKALLSGFQAHLAKPADSAELLALVASLAGRV</sequence>
<evidence type="ECO:0000259" key="21">
    <source>
        <dbReference type="PROSITE" id="PS50110"/>
    </source>
</evidence>
<keyword evidence="8 18" id="KW-0597">Phosphoprotein</keyword>
<dbReference type="Pfam" id="PF08446">
    <property type="entry name" value="PAS_2"/>
    <property type="match status" value="1"/>
</dbReference>
<dbReference type="SMART" id="SM00388">
    <property type="entry name" value="HisKA"/>
    <property type="match status" value="1"/>
</dbReference>
<dbReference type="InterPro" id="IPR000014">
    <property type="entry name" value="PAS"/>
</dbReference>
<evidence type="ECO:0000256" key="3">
    <source>
        <dbReference type="ARBA" id="ARBA00006402"/>
    </source>
</evidence>
<evidence type="ECO:0000259" key="20">
    <source>
        <dbReference type="PROSITE" id="PS50109"/>
    </source>
</evidence>
<dbReference type="Pfam" id="PF00512">
    <property type="entry name" value="HisKA"/>
    <property type="match status" value="1"/>
</dbReference>
<keyword evidence="6" id="KW-1003">Cell membrane</keyword>
<comment type="subunit">
    <text evidence="4">Homodimer.</text>
</comment>
<evidence type="ECO:0000256" key="18">
    <source>
        <dbReference type="PROSITE-ProRule" id="PRU00169"/>
    </source>
</evidence>
<proteinExistence type="inferred from homology"/>
<evidence type="ECO:0000259" key="19">
    <source>
        <dbReference type="PROSITE" id="PS50046"/>
    </source>
</evidence>
<dbReference type="Gene3D" id="3.30.450.40">
    <property type="match status" value="1"/>
</dbReference>
<feature type="domain" description="PAS" evidence="22">
    <location>
        <begin position="38"/>
        <end position="84"/>
    </location>
</feature>
<keyword evidence="10 23" id="KW-0808">Transferase</keyword>
<keyword evidence="14" id="KW-0157">Chromophore</keyword>
<evidence type="ECO:0000256" key="4">
    <source>
        <dbReference type="ARBA" id="ARBA00011738"/>
    </source>
</evidence>
<dbReference type="GO" id="GO:0009584">
    <property type="term" value="P:detection of visible light"/>
    <property type="evidence" value="ECO:0007669"/>
    <property type="project" value="InterPro"/>
</dbReference>
<evidence type="ECO:0000256" key="6">
    <source>
        <dbReference type="ARBA" id="ARBA00022475"/>
    </source>
</evidence>
<reference evidence="23 24" key="1">
    <citation type="submission" date="2019-02" db="EMBL/GenBank/DDBJ databases">
        <title>Deep-cultivation of Planctomycetes and their phenomic and genomic characterization uncovers novel biology.</title>
        <authorList>
            <person name="Wiegand S."/>
            <person name="Jogler M."/>
            <person name="Boedeker C."/>
            <person name="Pinto D."/>
            <person name="Vollmers J."/>
            <person name="Rivas-Marin E."/>
            <person name="Kohn T."/>
            <person name="Peeters S.H."/>
            <person name="Heuer A."/>
            <person name="Rast P."/>
            <person name="Oberbeckmann S."/>
            <person name="Bunk B."/>
            <person name="Jeske O."/>
            <person name="Meyerdierks A."/>
            <person name="Storesund J.E."/>
            <person name="Kallscheuer N."/>
            <person name="Luecker S."/>
            <person name="Lage O.M."/>
            <person name="Pohl T."/>
            <person name="Merkel B.J."/>
            <person name="Hornburger P."/>
            <person name="Mueller R.-W."/>
            <person name="Bruemmer F."/>
            <person name="Labrenz M."/>
            <person name="Spormann A.M."/>
            <person name="Op den Camp H."/>
            <person name="Overmann J."/>
            <person name="Amann R."/>
            <person name="Jetten M.S.M."/>
            <person name="Mascher T."/>
            <person name="Medema M.H."/>
            <person name="Devos D.P."/>
            <person name="Kaster A.-K."/>
            <person name="Ovreas L."/>
            <person name="Rohde M."/>
            <person name="Galperin M.Y."/>
            <person name="Jogler C."/>
        </authorList>
    </citation>
    <scope>NUCLEOTIDE SEQUENCE [LARGE SCALE GENOMIC DNA]</scope>
    <source>
        <strain evidence="23 24">Pan44</strain>
    </source>
</reference>
<comment type="subcellular location">
    <subcellularLocation>
        <location evidence="2">Cell membrane</location>
    </subcellularLocation>
</comment>
<keyword evidence="9" id="KW-0716">Sensory transduction</keyword>
<keyword evidence="13" id="KW-0067">ATP-binding</keyword>
<comment type="similarity">
    <text evidence="3">In the N-terminal section; belongs to the phytochrome family.</text>
</comment>
<dbReference type="InParanoid" id="A0A517SMP5"/>
<gene>
    <name evidence="23" type="primary">cph1_4</name>
    <name evidence="23" type="ORF">Pan44_54690</name>
</gene>
<evidence type="ECO:0000256" key="1">
    <source>
        <dbReference type="ARBA" id="ARBA00000085"/>
    </source>
</evidence>
<evidence type="ECO:0000256" key="11">
    <source>
        <dbReference type="ARBA" id="ARBA00022741"/>
    </source>
</evidence>
<dbReference type="Pfam" id="PF02518">
    <property type="entry name" value="HATPase_c"/>
    <property type="match status" value="1"/>
</dbReference>
<name>A0A517SMP5_9PLAN</name>
<dbReference type="PROSITE" id="PS50112">
    <property type="entry name" value="PAS"/>
    <property type="match status" value="1"/>
</dbReference>
<keyword evidence="11" id="KW-0547">Nucleotide-binding</keyword>
<dbReference type="PRINTS" id="PR01033">
    <property type="entry name" value="PHYTOCHROME"/>
</dbReference>
<dbReference type="InterPro" id="IPR043150">
    <property type="entry name" value="Phytochrome_PHY_sf"/>
</dbReference>
<dbReference type="Gene3D" id="3.30.565.10">
    <property type="entry name" value="Histidine kinase-like ATPase, C-terminal domain"/>
    <property type="match status" value="1"/>
</dbReference>
<evidence type="ECO:0000256" key="12">
    <source>
        <dbReference type="ARBA" id="ARBA00022777"/>
    </source>
</evidence>
<evidence type="ECO:0000256" key="17">
    <source>
        <dbReference type="ARBA" id="ARBA00023170"/>
    </source>
</evidence>
<dbReference type="CDD" id="cd00082">
    <property type="entry name" value="HisKA"/>
    <property type="match status" value="1"/>
</dbReference>
<dbReference type="InterPro" id="IPR013654">
    <property type="entry name" value="PAS_2"/>
</dbReference>
<dbReference type="Gene3D" id="3.30.450.270">
    <property type="match status" value="1"/>
</dbReference>
<dbReference type="PANTHER" id="PTHR43547">
    <property type="entry name" value="TWO-COMPONENT HISTIDINE KINASE"/>
    <property type="match status" value="1"/>
</dbReference>
<evidence type="ECO:0000256" key="9">
    <source>
        <dbReference type="ARBA" id="ARBA00022606"/>
    </source>
</evidence>
<dbReference type="PROSITE" id="PS50110">
    <property type="entry name" value="RESPONSE_REGULATORY"/>
    <property type="match status" value="1"/>
</dbReference>
<dbReference type="SUPFAM" id="SSF55874">
    <property type="entry name" value="ATPase domain of HSP90 chaperone/DNA topoisomerase II/histidine kinase"/>
    <property type="match status" value="1"/>
</dbReference>
<keyword evidence="15" id="KW-0902">Two-component regulatory system</keyword>
<dbReference type="PROSITE" id="PS50046">
    <property type="entry name" value="PHYTOCHROME_2"/>
    <property type="match status" value="1"/>
</dbReference>
<dbReference type="SMART" id="SM00387">
    <property type="entry name" value="HATPase_c"/>
    <property type="match status" value="1"/>
</dbReference>
<dbReference type="InterPro" id="IPR011006">
    <property type="entry name" value="CheY-like_superfamily"/>
</dbReference>
<evidence type="ECO:0000313" key="23">
    <source>
        <dbReference type="EMBL" id="QDT57400.1"/>
    </source>
</evidence>
<dbReference type="SMART" id="SM00091">
    <property type="entry name" value="PAS"/>
    <property type="match status" value="1"/>
</dbReference>
<evidence type="ECO:0000256" key="15">
    <source>
        <dbReference type="ARBA" id="ARBA00023012"/>
    </source>
</evidence>
<dbReference type="EC" id="2.7.13.3" evidence="5"/>
<evidence type="ECO:0000256" key="8">
    <source>
        <dbReference type="ARBA" id="ARBA00022553"/>
    </source>
</evidence>
<evidence type="ECO:0000259" key="22">
    <source>
        <dbReference type="PROSITE" id="PS50112"/>
    </source>
</evidence>
<dbReference type="AlphaFoldDB" id="A0A517SMP5"/>
<dbReference type="InterPro" id="IPR001294">
    <property type="entry name" value="Phytochrome"/>
</dbReference>
<keyword evidence="7" id="KW-0600">Photoreceptor protein</keyword>
<dbReference type="FunFam" id="3.30.565.10:FF:000023">
    <property type="entry name" value="PAS domain-containing sensor histidine kinase"/>
    <property type="match status" value="1"/>
</dbReference>
<dbReference type="Pfam" id="PF00360">
    <property type="entry name" value="PHY"/>
    <property type="match status" value="1"/>
</dbReference>
<evidence type="ECO:0000256" key="2">
    <source>
        <dbReference type="ARBA" id="ARBA00004236"/>
    </source>
</evidence>
<dbReference type="GO" id="GO:0005886">
    <property type="term" value="C:plasma membrane"/>
    <property type="evidence" value="ECO:0007669"/>
    <property type="project" value="UniProtKB-SubCell"/>
</dbReference>
<keyword evidence="17" id="KW-0675">Receptor</keyword>
<dbReference type="Proteomes" id="UP000315700">
    <property type="component" value="Chromosome"/>
</dbReference>
<dbReference type="KEGG" id="ccos:Pan44_54690"/>
<feature type="domain" description="Histidine kinase" evidence="20">
    <location>
        <begin position="549"/>
        <end position="768"/>
    </location>
</feature>
<evidence type="ECO:0000256" key="10">
    <source>
        <dbReference type="ARBA" id="ARBA00022679"/>
    </source>
</evidence>
<protein>
    <recommendedName>
        <fullName evidence="5">histidine kinase</fullName>
        <ecNumber evidence="5">2.7.13.3</ecNumber>
    </recommendedName>
</protein>
<dbReference type="OrthoDB" id="9766459at2"/>
<evidence type="ECO:0000313" key="24">
    <source>
        <dbReference type="Proteomes" id="UP000315700"/>
    </source>
</evidence>
<dbReference type="InterPro" id="IPR036097">
    <property type="entry name" value="HisK_dim/P_sf"/>
</dbReference>
<dbReference type="SUPFAM" id="SSF55781">
    <property type="entry name" value="GAF domain-like"/>
    <property type="match status" value="2"/>
</dbReference>
<dbReference type="InterPro" id="IPR003018">
    <property type="entry name" value="GAF"/>
</dbReference>
<dbReference type="CDD" id="cd00130">
    <property type="entry name" value="PAS"/>
    <property type="match status" value="1"/>
</dbReference>
<dbReference type="InterPro" id="IPR016132">
    <property type="entry name" value="Phyto_chromo_attachment"/>
</dbReference>
<keyword evidence="16" id="KW-0472">Membrane</keyword>
<organism evidence="23 24">
    <name type="scientific">Caulifigura coniformis</name>
    <dbReference type="NCBI Taxonomy" id="2527983"/>
    <lineage>
        <taxon>Bacteria</taxon>
        <taxon>Pseudomonadati</taxon>
        <taxon>Planctomycetota</taxon>
        <taxon>Planctomycetia</taxon>
        <taxon>Planctomycetales</taxon>
        <taxon>Planctomycetaceae</taxon>
        <taxon>Caulifigura</taxon>
    </lineage>
</organism>
<dbReference type="Gene3D" id="1.10.287.130">
    <property type="match status" value="1"/>
</dbReference>
<keyword evidence="24" id="KW-1185">Reference proteome</keyword>
<keyword evidence="12" id="KW-0418">Kinase</keyword>
<dbReference type="Pfam" id="PF01590">
    <property type="entry name" value="GAF"/>
    <property type="match status" value="1"/>
</dbReference>
<feature type="domain" description="Response regulatory" evidence="21">
    <location>
        <begin position="798"/>
        <end position="917"/>
    </location>
</feature>
<evidence type="ECO:0000256" key="13">
    <source>
        <dbReference type="ARBA" id="ARBA00022840"/>
    </source>
</evidence>
<dbReference type="SMART" id="SM00065">
    <property type="entry name" value="GAF"/>
    <property type="match status" value="1"/>
</dbReference>
<evidence type="ECO:0000256" key="16">
    <source>
        <dbReference type="ARBA" id="ARBA00023136"/>
    </source>
</evidence>
<evidence type="ECO:0000256" key="14">
    <source>
        <dbReference type="ARBA" id="ARBA00022991"/>
    </source>
</evidence>
<dbReference type="CDD" id="cd17580">
    <property type="entry name" value="REC_2_DhkD-like"/>
    <property type="match status" value="1"/>
</dbReference>
<dbReference type="InterPro" id="IPR013515">
    <property type="entry name" value="Phytochrome_cen-reg"/>
</dbReference>
<dbReference type="InterPro" id="IPR036890">
    <property type="entry name" value="HATPase_C_sf"/>
</dbReference>
<dbReference type="SUPFAM" id="SSF55785">
    <property type="entry name" value="PYP-like sensor domain (PAS domain)"/>
    <property type="match status" value="1"/>
</dbReference>
<feature type="domain" description="Phytochrome chromophore attachment site" evidence="19">
    <location>
        <begin position="146"/>
        <end position="304"/>
    </location>
</feature>
<dbReference type="PROSITE" id="PS50109">
    <property type="entry name" value="HIS_KIN"/>
    <property type="match status" value="1"/>
</dbReference>
<dbReference type="PANTHER" id="PTHR43547:SF2">
    <property type="entry name" value="HYBRID SIGNAL TRANSDUCTION HISTIDINE KINASE C"/>
    <property type="match status" value="1"/>
</dbReference>
<dbReference type="SUPFAM" id="SSF47384">
    <property type="entry name" value="Homodimeric domain of signal transducing histidine kinase"/>
    <property type="match status" value="1"/>
</dbReference>
<dbReference type="InterPro" id="IPR001789">
    <property type="entry name" value="Sig_transdc_resp-reg_receiver"/>
</dbReference>
<dbReference type="Gene3D" id="3.40.50.2300">
    <property type="match status" value="1"/>
</dbReference>
<comment type="catalytic activity">
    <reaction evidence="1">
        <text>ATP + protein L-histidine = ADP + protein N-phospho-L-histidine.</text>
        <dbReference type="EC" id="2.7.13.3"/>
    </reaction>
</comment>